<dbReference type="RefSeq" id="WP_117319737.1">
    <property type="nucleotide sequence ID" value="NZ_QQSW01000046.1"/>
</dbReference>
<keyword evidence="3" id="KW-1185">Reference proteome</keyword>
<sequence length="171" mass="19350">MAIDRKQRRSLLGLGLCFLVLCLLIVLFEVGVIPSTSTYAGLNLLTGIDFQRPETIHPVVFAVLVTIRIMLTVGAFLGIGFIVVESILERKAMTLKLAEAVKIRDEMLKTDFKHFAEQYMTEDAARNFEKEAGGKLDQIFSQTNEKWEELIGRLFSEDRAKELSEHMKAEI</sequence>
<keyword evidence="1" id="KW-1133">Transmembrane helix</keyword>
<dbReference type="EMBL" id="SLWX01000034">
    <property type="protein sequence ID" value="TCO69370.1"/>
    <property type="molecule type" value="Genomic_DNA"/>
</dbReference>
<evidence type="ECO:0000313" key="3">
    <source>
        <dbReference type="Proteomes" id="UP000294980"/>
    </source>
</evidence>
<keyword evidence="1" id="KW-0812">Transmembrane</keyword>
<evidence type="ECO:0000256" key="1">
    <source>
        <dbReference type="SAM" id="Phobius"/>
    </source>
</evidence>
<dbReference type="AlphaFoldDB" id="A0A4V2S9V6"/>
<comment type="caution">
    <text evidence="2">The sequence shown here is derived from an EMBL/GenBank/DDBJ whole genome shotgun (WGS) entry which is preliminary data.</text>
</comment>
<feature type="transmembrane region" description="Helical" evidence="1">
    <location>
        <begin position="56"/>
        <end position="84"/>
    </location>
</feature>
<organism evidence="2 3">
    <name type="scientific">Chromatocurvus halotolerans</name>
    <dbReference type="NCBI Taxonomy" id="1132028"/>
    <lineage>
        <taxon>Bacteria</taxon>
        <taxon>Pseudomonadati</taxon>
        <taxon>Pseudomonadota</taxon>
        <taxon>Gammaproteobacteria</taxon>
        <taxon>Cellvibrionales</taxon>
        <taxon>Halieaceae</taxon>
        <taxon>Chromatocurvus</taxon>
    </lineage>
</organism>
<evidence type="ECO:0000313" key="2">
    <source>
        <dbReference type="EMBL" id="TCO69370.1"/>
    </source>
</evidence>
<name>A0A4V2S9V6_9GAMM</name>
<reference evidence="2 3" key="1">
    <citation type="submission" date="2019-03" db="EMBL/GenBank/DDBJ databases">
        <title>Genomic Encyclopedia of Type Strains, Phase IV (KMG-IV): sequencing the most valuable type-strain genomes for metagenomic binning, comparative biology and taxonomic classification.</title>
        <authorList>
            <person name="Goeker M."/>
        </authorList>
    </citation>
    <scope>NUCLEOTIDE SEQUENCE [LARGE SCALE GENOMIC DNA]</scope>
    <source>
        <strain evidence="2 3">DSM 23344</strain>
    </source>
</reference>
<dbReference type="Proteomes" id="UP000294980">
    <property type="component" value="Unassembled WGS sequence"/>
</dbReference>
<proteinExistence type="predicted"/>
<protein>
    <submittedName>
        <fullName evidence="2">Uncharacterized protein</fullName>
    </submittedName>
</protein>
<gene>
    <name evidence="2" type="ORF">EV688_1342</name>
</gene>
<accession>A0A4V2S9V6</accession>
<keyword evidence="1" id="KW-0472">Membrane</keyword>